<evidence type="ECO:0000313" key="1">
    <source>
        <dbReference type="EMBL" id="KAL3965344.1"/>
    </source>
</evidence>
<protein>
    <submittedName>
        <fullName evidence="1">Uncharacterized protein</fullName>
    </submittedName>
</protein>
<sequence>MSSTRPVREEYSAMREQYMRTGEGFLLVYSITSRQSFEEITTFQQQILRVKDKDYFPMVVVGNKCDLEGEREVTRQEGEALARSFNCKFIETSAKSRINVDKAFYDIVREIRRYNREMQGYSTGSGGNSGMNGPPSPWTWRTARRSPAAAPSASSCKCGGLGATDHDRVKGPRDAVWYKDRFTGRTATETAPLGSGTVGRVVETELCGHASAQTSQRSIDFAKSTAEEEKEASTMQVDLQAPRPQGARHHLAARRPCRA</sequence>
<comment type="caution">
    <text evidence="1">The sequence shown here is derived from an EMBL/GenBank/DDBJ whole genome shotgun (WGS) entry which is preliminary data.</text>
</comment>
<dbReference type="Proteomes" id="UP001638806">
    <property type="component" value="Unassembled WGS sequence"/>
</dbReference>
<proteinExistence type="predicted"/>
<evidence type="ECO:0000313" key="2">
    <source>
        <dbReference type="Proteomes" id="UP001638806"/>
    </source>
</evidence>
<dbReference type="EMBL" id="JBGNUJ010000002">
    <property type="protein sequence ID" value="KAL3965344.1"/>
    <property type="molecule type" value="Genomic_DNA"/>
</dbReference>
<keyword evidence="2" id="KW-1185">Reference proteome</keyword>
<name>A0ACC4E9M8_PURLI</name>
<organism evidence="1 2">
    <name type="scientific">Purpureocillium lilacinum</name>
    <name type="common">Paecilomyces lilacinus</name>
    <dbReference type="NCBI Taxonomy" id="33203"/>
    <lineage>
        <taxon>Eukaryota</taxon>
        <taxon>Fungi</taxon>
        <taxon>Dikarya</taxon>
        <taxon>Ascomycota</taxon>
        <taxon>Pezizomycotina</taxon>
        <taxon>Sordariomycetes</taxon>
        <taxon>Hypocreomycetidae</taxon>
        <taxon>Hypocreales</taxon>
        <taxon>Ophiocordycipitaceae</taxon>
        <taxon>Purpureocillium</taxon>
    </lineage>
</organism>
<reference evidence="1" key="1">
    <citation type="submission" date="2024-12" db="EMBL/GenBank/DDBJ databases">
        <title>Comparative genomics and development of molecular markers within Purpureocillium lilacinum and among Purpureocillium species.</title>
        <authorList>
            <person name="Yeh Z.-Y."/>
            <person name="Ni N.-T."/>
            <person name="Lo P.-H."/>
            <person name="Mushyakhwo K."/>
            <person name="Lin C.-F."/>
            <person name="Nai Y.-S."/>
        </authorList>
    </citation>
    <scope>NUCLEOTIDE SEQUENCE</scope>
    <source>
        <strain evidence="1">NCHU-NPUST-175</strain>
    </source>
</reference>
<gene>
    <name evidence="1" type="ORF">ACCO45_002348</name>
</gene>
<accession>A0ACC4E9M8</accession>